<keyword evidence="1" id="KW-0472">Membrane</keyword>
<organism evidence="2 3">
    <name type="scientific">Mongoliibacter ruber</name>
    <dbReference type="NCBI Taxonomy" id="1750599"/>
    <lineage>
        <taxon>Bacteria</taxon>
        <taxon>Pseudomonadati</taxon>
        <taxon>Bacteroidota</taxon>
        <taxon>Cytophagia</taxon>
        <taxon>Cytophagales</taxon>
        <taxon>Cyclobacteriaceae</taxon>
        <taxon>Mongoliibacter</taxon>
    </lineage>
</organism>
<gene>
    <name evidence="2" type="ORF">CLW00_11093</name>
</gene>
<comment type="caution">
    <text evidence="2">The sequence shown here is derived from an EMBL/GenBank/DDBJ whole genome shotgun (WGS) entry which is preliminary data.</text>
</comment>
<evidence type="ECO:0000313" key="2">
    <source>
        <dbReference type="EMBL" id="PRY85961.1"/>
    </source>
</evidence>
<proteinExistence type="predicted"/>
<sequence>MDITKKAKEEIDARLDKIESFIAKKGLGSKYLQKAQKTQRDINLALVLTGVITIVGIAFWLKGKNNEEE</sequence>
<evidence type="ECO:0000313" key="3">
    <source>
        <dbReference type="Proteomes" id="UP000238157"/>
    </source>
</evidence>
<protein>
    <submittedName>
        <fullName evidence="2">Uncharacterized protein</fullName>
    </submittedName>
</protein>
<reference evidence="2 3" key="1">
    <citation type="submission" date="2018-03" db="EMBL/GenBank/DDBJ databases">
        <title>Genomic Encyclopedia of Archaeal and Bacterial Type Strains, Phase II (KMG-II): from individual species to whole genera.</title>
        <authorList>
            <person name="Goeker M."/>
        </authorList>
    </citation>
    <scope>NUCLEOTIDE SEQUENCE [LARGE SCALE GENOMIC DNA]</scope>
    <source>
        <strain evidence="2 3">DSM 27929</strain>
    </source>
</reference>
<dbReference type="RefSeq" id="WP_106134770.1">
    <property type="nucleotide sequence ID" value="NZ_PVTR01000010.1"/>
</dbReference>
<keyword evidence="3" id="KW-1185">Reference proteome</keyword>
<feature type="transmembrane region" description="Helical" evidence="1">
    <location>
        <begin position="42"/>
        <end position="61"/>
    </location>
</feature>
<dbReference type="Proteomes" id="UP000238157">
    <property type="component" value="Unassembled WGS sequence"/>
</dbReference>
<dbReference type="OrthoDB" id="1448319at2"/>
<dbReference type="EMBL" id="PVTR01000010">
    <property type="protein sequence ID" value="PRY85961.1"/>
    <property type="molecule type" value="Genomic_DNA"/>
</dbReference>
<dbReference type="AlphaFoldDB" id="A0A2T0WGY0"/>
<keyword evidence="1" id="KW-0812">Transmembrane</keyword>
<evidence type="ECO:0000256" key="1">
    <source>
        <dbReference type="SAM" id="Phobius"/>
    </source>
</evidence>
<accession>A0A2T0WGY0</accession>
<name>A0A2T0WGY0_9BACT</name>
<keyword evidence="1" id="KW-1133">Transmembrane helix</keyword>